<feature type="transmembrane region" description="Helical" evidence="9">
    <location>
        <begin position="331"/>
        <end position="350"/>
    </location>
</feature>
<protein>
    <submittedName>
        <fullName evidence="11">Unannotated protein</fullName>
    </submittedName>
</protein>
<dbReference type="NCBIfam" id="TIGR00711">
    <property type="entry name" value="efflux_EmrB"/>
    <property type="match status" value="1"/>
</dbReference>
<organism evidence="11">
    <name type="scientific">freshwater metagenome</name>
    <dbReference type="NCBI Taxonomy" id="449393"/>
    <lineage>
        <taxon>unclassified sequences</taxon>
        <taxon>metagenomes</taxon>
        <taxon>ecological metagenomes</taxon>
    </lineage>
</organism>
<evidence type="ECO:0000256" key="1">
    <source>
        <dbReference type="ARBA" id="ARBA00004651"/>
    </source>
</evidence>
<dbReference type="InterPro" id="IPR020846">
    <property type="entry name" value="MFS_dom"/>
</dbReference>
<evidence type="ECO:0000256" key="4">
    <source>
        <dbReference type="ARBA" id="ARBA00022475"/>
    </source>
</evidence>
<comment type="similarity">
    <text evidence="2">Belongs to the major facilitator superfamily. EmrB family.</text>
</comment>
<dbReference type="Gene3D" id="1.20.1250.20">
    <property type="entry name" value="MFS general substrate transporter like domains"/>
    <property type="match status" value="1"/>
</dbReference>
<keyword evidence="6 9" id="KW-1133">Transmembrane helix</keyword>
<comment type="subcellular location">
    <subcellularLocation>
        <location evidence="1">Cell membrane</location>
        <topology evidence="1">Multi-pass membrane protein</topology>
    </subcellularLocation>
</comment>
<feature type="transmembrane region" description="Helical" evidence="9">
    <location>
        <begin position="40"/>
        <end position="65"/>
    </location>
</feature>
<feature type="transmembrane region" description="Helical" evidence="9">
    <location>
        <begin position="257"/>
        <end position="274"/>
    </location>
</feature>
<dbReference type="Gene3D" id="1.20.1720.10">
    <property type="entry name" value="Multidrug resistance protein D"/>
    <property type="match status" value="1"/>
</dbReference>
<feature type="transmembrane region" description="Helical" evidence="9">
    <location>
        <begin position="191"/>
        <end position="209"/>
    </location>
</feature>
<evidence type="ECO:0000256" key="8">
    <source>
        <dbReference type="SAM" id="MobiDB-lite"/>
    </source>
</evidence>
<keyword evidence="5 9" id="KW-0812">Transmembrane</keyword>
<reference evidence="11" key="1">
    <citation type="submission" date="2020-05" db="EMBL/GenBank/DDBJ databases">
        <authorList>
            <person name="Chiriac C."/>
            <person name="Salcher M."/>
            <person name="Ghai R."/>
            <person name="Kavagutti S V."/>
        </authorList>
    </citation>
    <scope>NUCLEOTIDE SEQUENCE</scope>
</reference>
<dbReference type="Pfam" id="PF07690">
    <property type="entry name" value="MFS_1"/>
    <property type="match status" value="1"/>
</dbReference>
<evidence type="ECO:0000256" key="9">
    <source>
        <dbReference type="SAM" id="Phobius"/>
    </source>
</evidence>
<dbReference type="InterPro" id="IPR004638">
    <property type="entry name" value="EmrB-like"/>
</dbReference>
<dbReference type="PROSITE" id="PS50850">
    <property type="entry name" value="MFS"/>
    <property type="match status" value="1"/>
</dbReference>
<dbReference type="AlphaFoldDB" id="A0A6J6CK00"/>
<evidence type="ECO:0000256" key="5">
    <source>
        <dbReference type="ARBA" id="ARBA00022692"/>
    </source>
</evidence>
<sequence>MPAGKNRWARPTSELVESGENPMTEPKTRLGGVSRPSREIAMLVAASFVLSLNETVIAVAIPRIMSDLTIDSASAQWVSSSFMLAMAIVIPTTGFLLQRLSARVVFAISMSLFTLGTAIGTLAFELVGLIAARSLQGAGSAIMFPLLLTTVMRTVPANRRGRTLGNLAVVMAVAPALGPALGGTIIQVLDWRFLFILILPVAIVALALTSRVRATSADQSARLDVVSVVLSIPAFAGLVLALSVFGSSAGRPVPIEAWVLLGCGTVALTTFVLRQRHLRRHSTPFLDLSVFTSRAFSISVILIVLVMGAAFGVGLLLPIYTQSVLGMSPALSGLLLVPGAILMGLAAPLVGRIVDRVGARPAVVPGIVIVGATLWAMTRLSATTPWELVLAADVALSVGLAAIFTPINATAMRSISSRLYGQASSTIGIVQQLGGVAGSALFVGIFSAASAAAALQGVAEREALVEGVRAAFGVGALVSIGALVVAFFIPRVSKVDQVDQAD</sequence>
<dbReference type="EMBL" id="CAEZTD010000003">
    <property type="protein sequence ID" value="CAB4551646.1"/>
    <property type="molecule type" value="Genomic_DNA"/>
</dbReference>
<name>A0A6J6CK00_9ZZZZ</name>
<evidence type="ECO:0000256" key="7">
    <source>
        <dbReference type="ARBA" id="ARBA00023136"/>
    </source>
</evidence>
<feature type="transmembrane region" description="Helical" evidence="9">
    <location>
        <begin position="130"/>
        <end position="152"/>
    </location>
</feature>
<gene>
    <name evidence="11" type="ORF">UFOPK1591_00076</name>
</gene>
<feature type="transmembrane region" description="Helical" evidence="9">
    <location>
        <begin position="221"/>
        <end position="245"/>
    </location>
</feature>
<dbReference type="GO" id="GO:0005886">
    <property type="term" value="C:plasma membrane"/>
    <property type="evidence" value="ECO:0007669"/>
    <property type="project" value="UniProtKB-SubCell"/>
</dbReference>
<feature type="transmembrane region" description="Helical" evidence="9">
    <location>
        <begin position="388"/>
        <end position="412"/>
    </location>
</feature>
<feature type="transmembrane region" description="Helical" evidence="9">
    <location>
        <begin position="104"/>
        <end position="124"/>
    </location>
</feature>
<feature type="region of interest" description="Disordered" evidence="8">
    <location>
        <begin position="1"/>
        <end position="32"/>
    </location>
</feature>
<keyword evidence="3" id="KW-0813">Transport</keyword>
<dbReference type="PANTHER" id="PTHR42718:SF9">
    <property type="entry name" value="MAJOR FACILITATOR SUPERFAMILY MULTIDRUG TRANSPORTER MFSC"/>
    <property type="match status" value="1"/>
</dbReference>
<accession>A0A6J6CK00</accession>
<dbReference type="GO" id="GO:0022857">
    <property type="term" value="F:transmembrane transporter activity"/>
    <property type="evidence" value="ECO:0007669"/>
    <property type="project" value="InterPro"/>
</dbReference>
<dbReference type="InterPro" id="IPR036259">
    <property type="entry name" value="MFS_trans_sf"/>
</dbReference>
<dbReference type="InterPro" id="IPR011701">
    <property type="entry name" value="MFS"/>
</dbReference>
<feature type="transmembrane region" description="Helical" evidence="9">
    <location>
        <begin position="433"/>
        <end position="455"/>
    </location>
</feature>
<feature type="transmembrane region" description="Helical" evidence="9">
    <location>
        <begin position="164"/>
        <end position="185"/>
    </location>
</feature>
<dbReference type="PRINTS" id="PR01036">
    <property type="entry name" value="TCRTETB"/>
</dbReference>
<keyword evidence="7 9" id="KW-0472">Membrane</keyword>
<feature type="transmembrane region" description="Helical" evidence="9">
    <location>
        <begin position="77"/>
        <end position="97"/>
    </location>
</feature>
<evidence type="ECO:0000256" key="6">
    <source>
        <dbReference type="ARBA" id="ARBA00022989"/>
    </source>
</evidence>
<dbReference type="PANTHER" id="PTHR42718">
    <property type="entry name" value="MAJOR FACILITATOR SUPERFAMILY MULTIDRUG TRANSPORTER MFSC"/>
    <property type="match status" value="1"/>
</dbReference>
<feature type="transmembrane region" description="Helical" evidence="9">
    <location>
        <begin position="362"/>
        <end position="382"/>
    </location>
</feature>
<feature type="transmembrane region" description="Helical" evidence="9">
    <location>
        <begin position="295"/>
        <end position="319"/>
    </location>
</feature>
<evidence type="ECO:0000259" key="10">
    <source>
        <dbReference type="PROSITE" id="PS50850"/>
    </source>
</evidence>
<evidence type="ECO:0000313" key="11">
    <source>
        <dbReference type="EMBL" id="CAB4551646.1"/>
    </source>
</evidence>
<keyword evidence="4" id="KW-1003">Cell membrane</keyword>
<feature type="transmembrane region" description="Helical" evidence="9">
    <location>
        <begin position="467"/>
        <end position="489"/>
    </location>
</feature>
<evidence type="ECO:0000256" key="3">
    <source>
        <dbReference type="ARBA" id="ARBA00022448"/>
    </source>
</evidence>
<proteinExistence type="inferred from homology"/>
<evidence type="ECO:0000256" key="2">
    <source>
        <dbReference type="ARBA" id="ARBA00008537"/>
    </source>
</evidence>
<dbReference type="SUPFAM" id="SSF103473">
    <property type="entry name" value="MFS general substrate transporter"/>
    <property type="match status" value="1"/>
</dbReference>
<feature type="domain" description="Major facilitator superfamily (MFS) profile" evidence="10">
    <location>
        <begin position="39"/>
        <end position="493"/>
    </location>
</feature>